<accession>A0A0E0UZV3</accession>
<dbReference type="InterPro" id="IPR003610">
    <property type="entry name" value="CBM5/12"/>
</dbReference>
<dbReference type="Pfam" id="PF02839">
    <property type="entry name" value="CBM_5_12"/>
    <property type="match status" value="2"/>
</dbReference>
<dbReference type="SMART" id="SM00495">
    <property type="entry name" value="ChtBD3"/>
    <property type="match status" value="2"/>
</dbReference>
<organism evidence="11 12">
    <name type="scientific">Listeria monocytogenes serotype 4a (strain M7)</name>
    <dbReference type="NCBI Taxonomy" id="1030009"/>
    <lineage>
        <taxon>Bacteria</taxon>
        <taxon>Bacillati</taxon>
        <taxon>Bacillota</taxon>
        <taxon>Bacilli</taxon>
        <taxon>Bacillales</taxon>
        <taxon>Listeriaceae</taxon>
        <taxon>Listeria</taxon>
    </lineage>
</organism>
<keyword evidence="7" id="KW-0624">Polysaccharide degradation</keyword>
<dbReference type="Proteomes" id="UP000000486">
    <property type="component" value="Chromosome"/>
</dbReference>
<dbReference type="Pfam" id="PF00041">
    <property type="entry name" value="fn3"/>
    <property type="match status" value="1"/>
</dbReference>
<dbReference type="InterPro" id="IPR004302">
    <property type="entry name" value="Cellulose/chitin-bd_N"/>
</dbReference>
<dbReference type="InterPro" id="IPR036573">
    <property type="entry name" value="CBM_sf_5/12"/>
</dbReference>
<dbReference type="SUPFAM" id="SSF81296">
    <property type="entry name" value="E set domains"/>
    <property type="match status" value="1"/>
</dbReference>
<dbReference type="Pfam" id="PF03067">
    <property type="entry name" value="LPMO_10"/>
    <property type="match status" value="1"/>
</dbReference>
<dbReference type="InterPro" id="IPR014756">
    <property type="entry name" value="Ig_E-set"/>
</dbReference>
<sequence>MKKMTKIGMFFAVFTLAVVLFQTTASAHGYISKPASRVYLANKGINVGVGSAQYEPQSVEAPKGFPASGPADGSIAGGGKYSLLDAQTANRWAKVDIESGPLTVEWTLTAPHRTSSWQYFITKKGWDPNKPLTRASLEPLTTIEADGSVPNALTKQEINIPNDRSGYYVILGVWNIADTGNAFYQVIDANIINSSVAPAVDNEAPTEPTNLAATTTAKKVSLTWTASTDNVGIKGYEILRDGVVIGESQTASYEDTTVNASTAYTYTVRAKDFAGNKSTLSSDLSVTTKEAPAVDNEAPTAPKSLMSHGQTDTTIALCWQASTDNVEVKNYEIYRNNVKIATSTKTMFDDTKLVSNTSYKYKVYAVDTSGNRSLVSNEITVNTKPLDPMNTWKSDQIYYAGDQIYYKGVLYTAKWWTKGNTPDTSDVWKNESTEIPAWNALKAYNGGDKVIYNGKTYQAKWWVRGAKPDSSSIWTLVN</sequence>
<dbReference type="CDD" id="cd00063">
    <property type="entry name" value="FN3"/>
    <property type="match status" value="2"/>
</dbReference>
<dbReference type="RefSeq" id="WP_012580773.1">
    <property type="nucleotide sequence ID" value="NC_017537.1"/>
</dbReference>
<gene>
    <name evidence="11" type="ordered locus">LMM7_2510</name>
</gene>
<evidence type="ECO:0000313" key="12">
    <source>
        <dbReference type="Proteomes" id="UP000000486"/>
    </source>
</evidence>
<dbReference type="PATRIC" id="fig|1030009.3.peg.2500"/>
<dbReference type="PROSITE" id="PS50853">
    <property type="entry name" value="FN3"/>
    <property type="match status" value="2"/>
</dbReference>
<keyword evidence="5" id="KW-0119">Carbohydrate metabolism</keyword>
<keyword evidence="2" id="KW-0964">Secreted</keyword>
<dbReference type="GO" id="GO:0004553">
    <property type="term" value="F:hydrolase activity, hydrolyzing O-glycosyl compounds"/>
    <property type="evidence" value="ECO:0007669"/>
    <property type="project" value="InterPro"/>
</dbReference>
<keyword evidence="3 9" id="KW-0732">Signal</keyword>
<dbReference type="FunFam" id="2.70.50.50:FF:000001">
    <property type="entry name" value="Chitin-binding protein"/>
    <property type="match status" value="1"/>
</dbReference>
<feature type="signal peptide" evidence="9">
    <location>
        <begin position="1"/>
        <end position="27"/>
    </location>
</feature>
<dbReference type="SUPFAM" id="SSF49265">
    <property type="entry name" value="Fibronectin type III"/>
    <property type="match status" value="1"/>
</dbReference>
<evidence type="ECO:0000256" key="1">
    <source>
        <dbReference type="ARBA" id="ARBA00004613"/>
    </source>
</evidence>
<dbReference type="KEGG" id="lmq:LMM7_2510"/>
<protein>
    <submittedName>
        <fullName evidence="11">Chitin-binding protein/carbohydrate-binding protein</fullName>
    </submittedName>
</protein>
<dbReference type="PANTHER" id="PTHR34823">
    <property type="entry name" value="GLCNAC-BINDING PROTEIN A"/>
    <property type="match status" value="1"/>
</dbReference>
<dbReference type="SUPFAM" id="SSF51055">
    <property type="entry name" value="Carbohydrate binding domain"/>
    <property type="match status" value="2"/>
</dbReference>
<evidence type="ECO:0000256" key="6">
    <source>
        <dbReference type="ARBA" id="ARBA00023295"/>
    </source>
</evidence>
<comment type="subcellular location">
    <subcellularLocation>
        <location evidence="1">Secreted</location>
    </subcellularLocation>
</comment>
<feature type="region of interest" description="Disordered" evidence="8">
    <location>
        <begin position="288"/>
        <end position="307"/>
    </location>
</feature>
<dbReference type="PANTHER" id="PTHR34823:SF1">
    <property type="entry name" value="CHITIN-BINDING TYPE-4 DOMAIN-CONTAINING PROTEIN"/>
    <property type="match status" value="1"/>
</dbReference>
<dbReference type="Gene3D" id="2.10.10.20">
    <property type="entry name" value="Carbohydrate-binding module superfamily 5/12"/>
    <property type="match status" value="2"/>
</dbReference>
<dbReference type="Gene3D" id="2.60.40.10">
    <property type="entry name" value="Immunoglobulins"/>
    <property type="match status" value="2"/>
</dbReference>
<dbReference type="InterPro" id="IPR036116">
    <property type="entry name" value="FN3_sf"/>
</dbReference>
<evidence type="ECO:0000256" key="2">
    <source>
        <dbReference type="ARBA" id="ARBA00022525"/>
    </source>
</evidence>
<dbReference type="InterPro" id="IPR003961">
    <property type="entry name" value="FN3_dom"/>
</dbReference>
<dbReference type="GO" id="GO:0000272">
    <property type="term" value="P:polysaccharide catabolic process"/>
    <property type="evidence" value="ECO:0007669"/>
    <property type="project" value="UniProtKB-KW"/>
</dbReference>
<evidence type="ECO:0000256" key="9">
    <source>
        <dbReference type="SAM" id="SignalP"/>
    </source>
</evidence>
<keyword evidence="6" id="KW-0326">Glycosidase</keyword>
<proteinExistence type="predicted"/>
<reference evidence="11 12" key="1">
    <citation type="journal article" date="2011" name="J. Bacteriol.">
        <title>Genome sequence of the nonpathogenic Listeria monocytogenes serovar 4a strain M7.</title>
        <authorList>
            <person name="Chen J."/>
            <person name="Xia Y."/>
            <person name="Cheng C."/>
            <person name="Fang C."/>
            <person name="Shan Y."/>
            <person name="Jin G."/>
            <person name="Fang W."/>
        </authorList>
    </citation>
    <scope>NUCLEOTIDE SEQUENCE [LARGE SCALE GENOMIC DNA]</scope>
    <source>
        <strain evidence="11 12">M7</strain>
    </source>
</reference>
<dbReference type="HOGENOM" id="CLU_047929_0_0_9"/>
<evidence type="ECO:0000256" key="3">
    <source>
        <dbReference type="ARBA" id="ARBA00022729"/>
    </source>
</evidence>
<name>A0A0E0UZV3_LISMM</name>
<keyword evidence="4" id="KW-0378">Hydrolase</keyword>
<feature type="domain" description="Fibronectin type-III" evidence="10">
    <location>
        <begin position="204"/>
        <end position="291"/>
    </location>
</feature>
<dbReference type="GO" id="GO:0005576">
    <property type="term" value="C:extracellular region"/>
    <property type="evidence" value="ECO:0007669"/>
    <property type="project" value="UniProtKB-SubCell"/>
</dbReference>
<evidence type="ECO:0000313" key="11">
    <source>
        <dbReference type="EMBL" id="AEH93515.1"/>
    </source>
</evidence>
<evidence type="ECO:0000256" key="8">
    <source>
        <dbReference type="SAM" id="MobiDB-lite"/>
    </source>
</evidence>
<evidence type="ECO:0000256" key="5">
    <source>
        <dbReference type="ARBA" id="ARBA00023277"/>
    </source>
</evidence>
<dbReference type="SMART" id="SM00060">
    <property type="entry name" value="FN3"/>
    <property type="match status" value="2"/>
</dbReference>
<dbReference type="EMBL" id="CP002816">
    <property type="protein sequence ID" value="AEH93515.1"/>
    <property type="molecule type" value="Genomic_DNA"/>
</dbReference>
<dbReference type="CDD" id="cd12215">
    <property type="entry name" value="ChiC_BD"/>
    <property type="match status" value="2"/>
</dbReference>
<dbReference type="FunFam" id="2.60.40.10:FF:001114">
    <property type="entry name" value="Chitinase A1"/>
    <property type="match status" value="2"/>
</dbReference>
<dbReference type="InterPro" id="IPR013783">
    <property type="entry name" value="Ig-like_fold"/>
</dbReference>
<evidence type="ECO:0000259" key="10">
    <source>
        <dbReference type="PROSITE" id="PS50853"/>
    </source>
</evidence>
<dbReference type="CDD" id="cd21177">
    <property type="entry name" value="LPMO_AA10"/>
    <property type="match status" value="1"/>
</dbReference>
<evidence type="ECO:0000256" key="7">
    <source>
        <dbReference type="ARBA" id="ARBA00023326"/>
    </source>
</evidence>
<dbReference type="GO" id="GO:0030246">
    <property type="term" value="F:carbohydrate binding"/>
    <property type="evidence" value="ECO:0007669"/>
    <property type="project" value="InterPro"/>
</dbReference>
<feature type="chain" id="PRO_5002374429" evidence="9">
    <location>
        <begin position="28"/>
        <end position="478"/>
    </location>
</feature>
<evidence type="ECO:0000256" key="4">
    <source>
        <dbReference type="ARBA" id="ARBA00022801"/>
    </source>
</evidence>
<dbReference type="AlphaFoldDB" id="A0A0E0UZV3"/>
<feature type="domain" description="Fibronectin type-III" evidence="10">
    <location>
        <begin position="301"/>
        <end position="386"/>
    </location>
</feature>
<dbReference type="Gene3D" id="2.70.50.50">
    <property type="entry name" value="chitin-binding protein cbp21"/>
    <property type="match status" value="1"/>
</dbReference>
<dbReference type="InterPro" id="IPR051024">
    <property type="entry name" value="GlcNAc_Chitin_IntDeg"/>
</dbReference>